<dbReference type="InterPro" id="IPR012925">
    <property type="entry name" value="TipAS_dom"/>
</dbReference>
<dbReference type="Gene3D" id="1.10.1660.10">
    <property type="match status" value="1"/>
</dbReference>
<dbReference type="GO" id="GO:0003677">
    <property type="term" value="F:DNA binding"/>
    <property type="evidence" value="ECO:0007669"/>
    <property type="project" value="UniProtKB-KW"/>
</dbReference>
<dbReference type="Proteomes" id="UP000287872">
    <property type="component" value="Unassembled WGS sequence"/>
</dbReference>
<dbReference type="RefSeq" id="WP_124997389.1">
    <property type="nucleotide sequence ID" value="NZ_BHYK01000002.1"/>
</dbReference>
<dbReference type="InterPro" id="IPR047057">
    <property type="entry name" value="MerR_fam"/>
</dbReference>
<evidence type="ECO:0000313" key="6">
    <source>
        <dbReference type="EMBL" id="GCD08683.1"/>
    </source>
</evidence>
<dbReference type="AlphaFoldDB" id="A0A401UGK5"/>
<keyword evidence="7" id="KW-1185">Reference proteome</keyword>
<dbReference type="SMART" id="SM00422">
    <property type="entry name" value="HTH_MERR"/>
    <property type="match status" value="1"/>
</dbReference>
<evidence type="ECO:0000256" key="3">
    <source>
        <dbReference type="ARBA" id="ARBA00023159"/>
    </source>
</evidence>
<evidence type="ECO:0000259" key="5">
    <source>
        <dbReference type="PROSITE" id="PS50937"/>
    </source>
</evidence>
<dbReference type="Gene3D" id="1.10.490.50">
    <property type="entry name" value="Antibiotic binding domain of TipA-like multidrug resistance regulators"/>
    <property type="match status" value="1"/>
</dbReference>
<comment type="caution">
    <text evidence="6">The sequence shown here is derived from an EMBL/GenBank/DDBJ whole genome shotgun (WGS) entry which is preliminary data.</text>
</comment>
<reference evidence="6 7" key="1">
    <citation type="submission" date="2018-11" db="EMBL/GenBank/DDBJ databases">
        <title>Genome sequencing and assembly of Clostridium tagluense strain A121.</title>
        <authorList>
            <person name="Murakami T."/>
            <person name="Segawa T."/>
            <person name="Shcherbakova V.A."/>
            <person name="Mori H."/>
            <person name="Yoshimura Y."/>
        </authorList>
    </citation>
    <scope>NUCLEOTIDE SEQUENCE [LARGE SCALE GENOMIC DNA]</scope>
    <source>
        <strain evidence="6 7">A121</strain>
    </source>
</reference>
<keyword evidence="2" id="KW-0238">DNA-binding</keyword>
<dbReference type="GO" id="GO:0003700">
    <property type="term" value="F:DNA-binding transcription factor activity"/>
    <property type="evidence" value="ECO:0007669"/>
    <property type="project" value="InterPro"/>
</dbReference>
<name>A0A401UGK5_9CLOT</name>
<dbReference type="PROSITE" id="PS50937">
    <property type="entry name" value="HTH_MERR_2"/>
    <property type="match status" value="1"/>
</dbReference>
<keyword evidence="4" id="KW-0804">Transcription</keyword>
<protein>
    <submittedName>
        <fullName evidence="6">MerR family transcriptional regulator</fullName>
    </submittedName>
</protein>
<sequence length="260" mass="29989">MPYKIKEVADMVGVSIRTLHHYDQIGILKPDSVTAAGYRLYTDADLERLQQVLFFKELDFNLEEIKEILDNPDFDRKHALRAHRELLIEKKKRLSKIIKSVDKTIDSIEGGKDMNNKEMFEGFDMTEIEVAKEKYAEEAKQKYGDSEAYKESAKKTSKYTKADWDKINITNEKIYSKIVANMHKGIADKEVQNAVAELRQEITNSFYNCTIEIFRGLADLYVNDKRFTANIDKHKEGLAKFLNEAMKYYCDGATNVASGK</sequence>
<dbReference type="SUPFAM" id="SSF46955">
    <property type="entry name" value="Putative DNA-binding domain"/>
    <property type="match status" value="1"/>
</dbReference>
<feature type="domain" description="HTH merR-type" evidence="5">
    <location>
        <begin position="1"/>
        <end position="71"/>
    </location>
</feature>
<evidence type="ECO:0000256" key="1">
    <source>
        <dbReference type="ARBA" id="ARBA00023015"/>
    </source>
</evidence>
<evidence type="ECO:0000256" key="4">
    <source>
        <dbReference type="ARBA" id="ARBA00023163"/>
    </source>
</evidence>
<evidence type="ECO:0000256" key="2">
    <source>
        <dbReference type="ARBA" id="ARBA00023125"/>
    </source>
</evidence>
<dbReference type="Pfam" id="PF13411">
    <property type="entry name" value="MerR_1"/>
    <property type="match status" value="1"/>
</dbReference>
<dbReference type="SUPFAM" id="SSF89082">
    <property type="entry name" value="Antibiotic binding domain of TipA-like multidrug resistance regulators"/>
    <property type="match status" value="1"/>
</dbReference>
<gene>
    <name evidence="6" type="ORF">Ctaglu_03060</name>
</gene>
<dbReference type="EMBL" id="BHYK01000002">
    <property type="protein sequence ID" value="GCD08683.1"/>
    <property type="molecule type" value="Genomic_DNA"/>
</dbReference>
<keyword evidence="3" id="KW-0010">Activator</keyword>
<keyword evidence="1" id="KW-0805">Transcription regulation</keyword>
<accession>A0A401UGK5</accession>
<dbReference type="Pfam" id="PF07739">
    <property type="entry name" value="TipAS"/>
    <property type="match status" value="1"/>
</dbReference>
<dbReference type="InterPro" id="IPR036244">
    <property type="entry name" value="TipA-like_antibiotic-bd"/>
</dbReference>
<evidence type="ECO:0000313" key="7">
    <source>
        <dbReference type="Proteomes" id="UP000287872"/>
    </source>
</evidence>
<organism evidence="6 7">
    <name type="scientific">Clostridium tagluense</name>
    <dbReference type="NCBI Taxonomy" id="360422"/>
    <lineage>
        <taxon>Bacteria</taxon>
        <taxon>Bacillati</taxon>
        <taxon>Bacillota</taxon>
        <taxon>Clostridia</taxon>
        <taxon>Eubacteriales</taxon>
        <taxon>Clostridiaceae</taxon>
        <taxon>Clostridium</taxon>
    </lineage>
</organism>
<dbReference type="PANTHER" id="PTHR30204:SF90">
    <property type="entry name" value="HTH-TYPE TRANSCRIPTIONAL ACTIVATOR MTA"/>
    <property type="match status" value="1"/>
</dbReference>
<dbReference type="PANTHER" id="PTHR30204">
    <property type="entry name" value="REDOX-CYCLING DRUG-SENSING TRANSCRIPTIONAL ACTIVATOR SOXR"/>
    <property type="match status" value="1"/>
</dbReference>
<dbReference type="InterPro" id="IPR000551">
    <property type="entry name" value="MerR-type_HTH_dom"/>
</dbReference>
<dbReference type="OrthoDB" id="9814833at2"/>
<dbReference type="PRINTS" id="PR00040">
    <property type="entry name" value="HTHMERR"/>
</dbReference>
<dbReference type="CDD" id="cd01106">
    <property type="entry name" value="HTH_TipAL-Mta"/>
    <property type="match status" value="1"/>
</dbReference>
<proteinExistence type="predicted"/>
<dbReference type="InterPro" id="IPR009061">
    <property type="entry name" value="DNA-bd_dom_put_sf"/>
</dbReference>